<dbReference type="NCBIfam" id="NF001453">
    <property type="entry name" value="PRK00312.1"/>
    <property type="match status" value="1"/>
</dbReference>
<dbReference type="Proteomes" id="UP000295351">
    <property type="component" value="Unassembled WGS sequence"/>
</dbReference>
<organism evidence="12 13">
    <name type="scientific">Shinella granuli</name>
    <dbReference type="NCBI Taxonomy" id="323621"/>
    <lineage>
        <taxon>Bacteria</taxon>
        <taxon>Pseudomonadati</taxon>
        <taxon>Pseudomonadota</taxon>
        <taxon>Alphaproteobacteria</taxon>
        <taxon>Hyphomicrobiales</taxon>
        <taxon>Rhizobiaceae</taxon>
        <taxon>Shinella</taxon>
    </lineage>
</organism>
<name>A0A4R2CK83_SHIGR</name>
<comment type="similarity">
    <text evidence="2">Belongs to the methyltransferase superfamily. L-isoaspartyl/D-aspartyl protein methyltransferase family.</text>
</comment>
<evidence type="ECO:0000256" key="2">
    <source>
        <dbReference type="ARBA" id="ARBA00005369"/>
    </source>
</evidence>
<dbReference type="Gene3D" id="3.40.50.150">
    <property type="entry name" value="Vaccinia Virus protein VP39"/>
    <property type="match status" value="1"/>
</dbReference>
<dbReference type="EC" id="2.1.1.77" evidence="3"/>
<dbReference type="InterPro" id="IPR029063">
    <property type="entry name" value="SAM-dependent_MTases_sf"/>
</dbReference>
<reference evidence="12 13" key="1">
    <citation type="submission" date="2019-03" db="EMBL/GenBank/DDBJ databases">
        <title>Genomic Encyclopedia of Type Strains, Phase IV (KMG-IV): sequencing the most valuable type-strain genomes for metagenomic binning, comparative biology and taxonomic classification.</title>
        <authorList>
            <person name="Goeker M."/>
        </authorList>
    </citation>
    <scope>NUCLEOTIDE SEQUENCE [LARGE SCALE GENOMIC DNA]</scope>
    <source>
        <strain evidence="12 13">DSM 18401</strain>
    </source>
</reference>
<keyword evidence="13" id="KW-1185">Reference proteome</keyword>
<dbReference type="GO" id="GO:0005737">
    <property type="term" value="C:cytoplasm"/>
    <property type="evidence" value="ECO:0007669"/>
    <property type="project" value="UniProtKB-SubCell"/>
</dbReference>
<keyword evidence="8" id="KW-0949">S-adenosyl-L-methionine</keyword>
<dbReference type="InterPro" id="IPR000682">
    <property type="entry name" value="PCMT"/>
</dbReference>
<keyword evidence="6 12" id="KW-0489">Methyltransferase</keyword>
<dbReference type="PANTHER" id="PTHR11579:SF0">
    <property type="entry name" value="PROTEIN-L-ISOASPARTATE(D-ASPARTATE) O-METHYLTRANSFERASE"/>
    <property type="match status" value="1"/>
</dbReference>
<evidence type="ECO:0000256" key="4">
    <source>
        <dbReference type="ARBA" id="ARBA00013346"/>
    </source>
</evidence>
<evidence type="ECO:0000256" key="11">
    <source>
        <dbReference type="ARBA" id="ARBA00031350"/>
    </source>
</evidence>
<dbReference type="GO" id="GO:0032259">
    <property type="term" value="P:methylation"/>
    <property type="evidence" value="ECO:0007669"/>
    <property type="project" value="UniProtKB-KW"/>
</dbReference>
<dbReference type="PANTHER" id="PTHR11579">
    <property type="entry name" value="PROTEIN-L-ISOASPARTATE O-METHYLTRANSFERASE"/>
    <property type="match status" value="1"/>
</dbReference>
<sequence length="218" mass="23851">MNTGRVIEKEGFAALALRLRGQGINNLDLLTAVEQTPRTLFVPPQFAGEAYSRRVLPLDCGSFMEGIDLSVRLLHLLNLKAGQRILEVGTGSGFTAAVMGRLTERVLTVDRYRTLATNAQQSIEKAGIRNVIVRQADGSNGMPGEGTFDRILVTAAFPALPRFFAEQLVSGGMLIAPVMVSETECRMLKLVKTGSRFDREDLFEVPYLPIVPQMAQAL</sequence>
<evidence type="ECO:0000256" key="8">
    <source>
        <dbReference type="ARBA" id="ARBA00022691"/>
    </source>
</evidence>
<dbReference type="AlphaFoldDB" id="A0A4R2CK83"/>
<evidence type="ECO:0000313" key="12">
    <source>
        <dbReference type="EMBL" id="TCN41497.1"/>
    </source>
</evidence>
<evidence type="ECO:0000256" key="6">
    <source>
        <dbReference type="ARBA" id="ARBA00022603"/>
    </source>
</evidence>
<dbReference type="GO" id="GO:0004719">
    <property type="term" value="F:protein-L-isoaspartate (D-aspartate) O-methyltransferase activity"/>
    <property type="evidence" value="ECO:0007669"/>
    <property type="project" value="UniProtKB-EC"/>
</dbReference>
<evidence type="ECO:0000256" key="3">
    <source>
        <dbReference type="ARBA" id="ARBA00011890"/>
    </source>
</evidence>
<dbReference type="CDD" id="cd02440">
    <property type="entry name" value="AdoMet_MTases"/>
    <property type="match status" value="1"/>
</dbReference>
<evidence type="ECO:0000256" key="5">
    <source>
        <dbReference type="ARBA" id="ARBA00022490"/>
    </source>
</evidence>
<keyword evidence="5" id="KW-0963">Cytoplasm</keyword>
<dbReference type="EMBL" id="SLVX01000013">
    <property type="protein sequence ID" value="TCN41497.1"/>
    <property type="molecule type" value="Genomic_DNA"/>
</dbReference>
<dbReference type="SUPFAM" id="SSF53335">
    <property type="entry name" value="S-adenosyl-L-methionine-dependent methyltransferases"/>
    <property type="match status" value="1"/>
</dbReference>
<evidence type="ECO:0000313" key="13">
    <source>
        <dbReference type="Proteomes" id="UP000295351"/>
    </source>
</evidence>
<dbReference type="RefSeq" id="WP_064329923.1">
    <property type="nucleotide sequence ID" value="NZ_BAABEI010000012.1"/>
</dbReference>
<evidence type="ECO:0000256" key="7">
    <source>
        <dbReference type="ARBA" id="ARBA00022679"/>
    </source>
</evidence>
<proteinExistence type="inferred from homology"/>
<dbReference type="Pfam" id="PF01135">
    <property type="entry name" value="PCMT"/>
    <property type="match status" value="1"/>
</dbReference>
<comment type="caution">
    <text evidence="12">The sequence shown here is derived from an EMBL/GenBank/DDBJ whole genome shotgun (WGS) entry which is preliminary data.</text>
</comment>
<evidence type="ECO:0000256" key="9">
    <source>
        <dbReference type="ARBA" id="ARBA00030757"/>
    </source>
</evidence>
<evidence type="ECO:0000256" key="10">
    <source>
        <dbReference type="ARBA" id="ARBA00031323"/>
    </source>
</evidence>
<comment type="subcellular location">
    <subcellularLocation>
        <location evidence="1">Cytoplasm</location>
    </subcellularLocation>
</comment>
<gene>
    <name evidence="12" type="ORF">EV665_11385</name>
</gene>
<protein>
    <recommendedName>
        <fullName evidence="4">Protein-L-isoaspartate O-methyltransferase</fullName>
        <ecNumber evidence="3">2.1.1.77</ecNumber>
    </recommendedName>
    <alternativeName>
        <fullName evidence="11">L-isoaspartyl protein carboxyl methyltransferase</fullName>
    </alternativeName>
    <alternativeName>
        <fullName evidence="9">Protein L-isoaspartyl methyltransferase</fullName>
    </alternativeName>
    <alternativeName>
        <fullName evidence="10">Protein-beta-aspartate methyltransferase</fullName>
    </alternativeName>
</protein>
<accession>A0A4R2CK83</accession>
<evidence type="ECO:0000256" key="1">
    <source>
        <dbReference type="ARBA" id="ARBA00004496"/>
    </source>
</evidence>
<keyword evidence="7 12" id="KW-0808">Transferase</keyword>